<dbReference type="PANTHER" id="PTHR33571">
    <property type="entry name" value="SSL8005 PROTEIN"/>
    <property type="match status" value="1"/>
</dbReference>
<comment type="cofactor">
    <cofactor evidence="1">
        <name>Mg(2+)</name>
        <dbReference type="ChEBI" id="CHEBI:18420"/>
    </cofactor>
</comment>
<accession>A0A4V2RIV9</accession>
<evidence type="ECO:0000313" key="11">
    <source>
        <dbReference type="EMBL" id="TCN45800.1"/>
    </source>
</evidence>
<evidence type="ECO:0000256" key="7">
    <source>
        <dbReference type="ARBA" id="ARBA00022840"/>
    </source>
</evidence>
<organism evidence="11 12">
    <name type="scientific">Shinella granuli</name>
    <dbReference type="NCBI Taxonomy" id="323621"/>
    <lineage>
        <taxon>Bacteria</taxon>
        <taxon>Pseudomonadati</taxon>
        <taxon>Pseudomonadota</taxon>
        <taxon>Alphaproteobacteria</taxon>
        <taxon>Hyphomicrobiales</taxon>
        <taxon>Rhizobiaceae</taxon>
        <taxon>Shinella</taxon>
    </lineage>
</organism>
<evidence type="ECO:0000313" key="12">
    <source>
        <dbReference type="Proteomes" id="UP000295351"/>
    </source>
</evidence>
<evidence type="ECO:0000256" key="6">
    <source>
        <dbReference type="ARBA" id="ARBA00022741"/>
    </source>
</evidence>
<feature type="domain" description="Polymerase nucleotidyl transferase" evidence="10">
    <location>
        <begin position="23"/>
        <end position="108"/>
    </location>
</feature>
<proteinExistence type="inferred from homology"/>
<keyword evidence="4" id="KW-0548">Nucleotidyltransferase</keyword>
<keyword evidence="12" id="KW-1185">Reference proteome</keyword>
<dbReference type="EMBL" id="SLVX01000006">
    <property type="protein sequence ID" value="TCN45800.1"/>
    <property type="molecule type" value="Genomic_DNA"/>
</dbReference>
<keyword evidence="8" id="KW-0460">Magnesium</keyword>
<dbReference type="Gene3D" id="3.30.460.10">
    <property type="entry name" value="Beta Polymerase, domain 2"/>
    <property type="match status" value="1"/>
</dbReference>
<keyword evidence="2" id="KW-1277">Toxin-antitoxin system</keyword>
<dbReference type="CDD" id="cd05403">
    <property type="entry name" value="NT_KNTase_like"/>
    <property type="match status" value="1"/>
</dbReference>
<evidence type="ECO:0000256" key="1">
    <source>
        <dbReference type="ARBA" id="ARBA00001946"/>
    </source>
</evidence>
<keyword evidence="5" id="KW-0479">Metal-binding</keyword>
<evidence type="ECO:0000256" key="8">
    <source>
        <dbReference type="ARBA" id="ARBA00022842"/>
    </source>
</evidence>
<evidence type="ECO:0000259" key="10">
    <source>
        <dbReference type="Pfam" id="PF01909"/>
    </source>
</evidence>
<dbReference type="Proteomes" id="UP000295351">
    <property type="component" value="Unassembled WGS sequence"/>
</dbReference>
<protein>
    <recommendedName>
        <fullName evidence="10">Polymerase nucleotidyl transferase domain-containing protein</fullName>
    </recommendedName>
</protein>
<dbReference type="InterPro" id="IPR043519">
    <property type="entry name" value="NT_sf"/>
</dbReference>
<evidence type="ECO:0000256" key="4">
    <source>
        <dbReference type="ARBA" id="ARBA00022695"/>
    </source>
</evidence>
<dbReference type="Pfam" id="PF01909">
    <property type="entry name" value="NTP_transf_2"/>
    <property type="match status" value="1"/>
</dbReference>
<dbReference type="GO" id="GO:0005524">
    <property type="term" value="F:ATP binding"/>
    <property type="evidence" value="ECO:0007669"/>
    <property type="project" value="UniProtKB-KW"/>
</dbReference>
<evidence type="ECO:0000256" key="3">
    <source>
        <dbReference type="ARBA" id="ARBA00022679"/>
    </source>
</evidence>
<evidence type="ECO:0000256" key="2">
    <source>
        <dbReference type="ARBA" id="ARBA00022649"/>
    </source>
</evidence>
<keyword evidence="6" id="KW-0547">Nucleotide-binding</keyword>
<name>A0A4V2RIV9_SHIGR</name>
<dbReference type="GO" id="GO:0016779">
    <property type="term" value="F:nucleotidyltransferase activity"/>
    <property type="evidence" value="ECO:0007669"/>
    <property type="project" value="UniProtKB-KW"/>
</dbReference>
<reference evidence="11 12" key="1">
    <citation type="submission" date="2019-03" db="EMBL/GenBank/DDBJ databases">
        <title>Genomic Encyclopedia of Type Strains, Phase IV (KMG-IV): sequencing the most valuable type-strain genomes for metagenomic binning, comparative biology and taxonomic classification.</title>
        <authorList>
            <person name="Goeker M."/>
        </authorList>
    </citation>
    <scope>NUCLEOTIDE SEQUENCE [LARGE SCALE GENOMIC DNA]</scope>
    <source>
        <strain evidence="11 12">DSM 18401</strain>
    </source>
</reference>
<evidence type="ECO:0000256" key="9">
    <source>
        <dbReference type="ARBA" id="ARBA00038276"/>
    </source>
</evidence>
<dbReference type="AlphaFoldDB" id="A0A4V2RIV9"/>
<comment type="caution">
    <text evidence="11">The sequence shown here is derived from an EMBL/GenBank/DDBJ whole genome shotgun (WGS) entry which is preliminary data.</text>
</comment>
<evidence type="ECO:0000256" key="5">
    <source>
        <dbReference type="ARBA" id="ARBA00022723"/>
    </source>
</evidence>
<gene>
    <name evidence="11" type="ORF">EV665_106278</name>
</gene>
<dbReference type="SUPFAM" id="SSF81301">
    <property type="entry name" value="Nucleotidyltransferase"/>
    <property type="match status" value="1"/>
</dbReference>
<dbReference type="GO" id="GO:0046872">
    <property type="term" value="F:metal ion binding"/>
    <property type="evidence" value="ECO:0007669"/>
    <property type="project" value="UniProtKB-KW"/>
</dbReference>
<keyword evidence="7" id="KW-0067">ATP-binding</keyword>
<sequence>MALLRRLRWNAGMTKSETITRLKQQADAVRALGATSLYLFGSVARNEAGPSSDLDLFIDHDSGNAFSLVDLARIKLLLEDEFGGDVDMTTRDSLHPRLRDRIEQSAIRIF</sequence>
<dbReference type="InterPro" id="IPR052038">
    <property type="entry name" value="Type-VII_TA_antitoxin"/>
</dbReference>
<comment type="similarity">
    <text evidence="9">Belongs to the MntA antitoxin family.</text>
</comment>
<dbReference type="InterPro" id="IPR002934">
    <property type="entry name" value="Polymerase_NTP_transf_dom"/>
</dbReference>
<dbReference type="PANTHER" id="PTHR33571:SF12">
    <property type="entry name" value="BSL3053 PROTEIN"/>
    <property type="match status" value="1"/>
</dbReference>
<keyword evidence="3" id="KW-0808">Transferase</keyword>